<sequence>MDRERPRPDDHGGRRHDRDRRPAADRRRVAPPRRAPADRRHAALHLGRVRARADLGDVALPVERDRLLPKHAVPLQTADDPDRGDQHGDLPHDRVSQDRRLGRPAADTACREDRRVQLAHAVAGHRLPRSLDRLFLPARLTLLATFTEQTRCAAGPRRLRISRFGRRARRRENGTKRRYRTSVRTVTRERSASE</sequence>
<feature type="region of interest" description="Disordered" evidence="1">
    <location>
        <begin position="70"/>
        <end position="108"/>
    </location>
</feature>
<feature type="compositionally biased region" description="Basic and acidic residues" evidence="1">
    <location>
        <begin position="1"/>
        <end position="12"/>
    </location>
</feature>
<evidence type="ECO:0000256" key="1">
    <source>
        <dbReference type="SAM" id="MobiDB-lite"/>
    </source>
</evidence>
<reference evidence="2 3" key="1">
    <citation type="submission" date="2019-09" db="EMBL/GenBank/DDBJ databases">
        <authorList>
            <person name="Dittami M. S."/>
        </authorList>
    </citation>
    <scope>NUCLEOTIDE SEQUENCE [LARGE SCALE GENOMIC DNA]</scope>
    <source>
        <strain evidence="2">SPHINGO391</strain>
    </source>
</reference>
<name>A0A5E7Y7J8_9SPHN</name>
<feature type="compositionally biased region" description="Basic and acidic residues" evidence="1">
    <location>
        <begin position="19"/>
        <end position="28"/>
    </location>
</feature>
<feature type="compositionally biased region" description="Basic and acidic residues" evidence="1">
    <location>
        <begin position="80"/>
        <end position="101"/>
    </location>
</feature>
<dbReference type="Proteomes" id="UP000326857">
    <property type="component" value="Unassembled WGS sequence"/>
</dbReference>
<feature type="region of interest" description="Disordered" evidence="1">
    <location>
        <begin position="1"/>
        <end position="46"/>
    </location>
</feature>
<evidence type="ECO:0000313" key="2">
    <source>
        <dbReference type="EMBL" id="VVT02874.1"/>
    </source>
</evidence>
<evidence type="ECO:0000313" key="3">
    <source>
        <dbReference type="Proteomes" id="UP000326857"/>
    </source>
</evidence>
<dbReference type="AlphaFoldDB" id="A0A5E7Y7J8"/>
<gene>
    <name evidence="2" type="ORF">SPHINGO391_350441</name>
</gene>
<proteinExistence type="predicted"/>
<accession>A0A5E7Y7J8</accession>
<dbReference type="EMBL" id="CABVLI010000029">
    <property type="protein sequence ID" value="VVT02874.1"/>
    <property type="molecule type" value="Genomic_DNA"/>
</dbReference>
<organism evidence="2 3">
    <name type="scientific">Sphingomonas aurantiaca</name>
    <dbReference type="NCBI Taxonomy" id="185949"/>
    <lineage>
        <taxon>Bacteria</taxon>
        <taxon>Pseudomonadati</taxon>
        <taxon>Pseudomonadota</taxon>
        <taxon>Alphaproteobacteria</taxon>
        <taxon>Sphingomonadales</taxon>
        <taxon>Sphingomonadaceae</taxon>
        <taxon>Sphingomonas</taxon>
    </lineage>
</organism>
<protein>
    <submittedName>
        <fullName evidence="2">Uncharacterized protein</fullName>
    </submittedName>
</protein>